<dbReference type="InterPro" id="IPR051713">
    <property type="entry name" value="T-cell_Activation_Regulation"/>
</dbReference>
<keyword evidence="9" id="KW-0325">Glycoprotein</keyword>
<dbReference type="GO" id="GO:0007166">
    <property type="term" value="P:cell surface receptor signaling pathway"/>
    <property type="evidence" value="ECO:0007669"/>
    <property type="project" value="TreeGrafter"/>
</dbReference>
<name>A0A672GDC7_SALFA</name>
<evidence type="ECO:0000256" key="8">
    <source>
        <dbReference type="ARBA" id="ARBA00023170"/>
    </source>
</evidence>
<organism evidence="14 15">
    <name type="scientific">Salarias fasciatus</name>
    <name type="common">Jewelled blenny</name>
    <name type="synonym">Blennius fasciatus</name>
    <dbReference type="NCBI Taxonomy" id="181472"/>
    <lineage>
        <taxon>Eukaryota</taxon>
        <taxon>Metazoa</taxon>
        <taxon>Chordata</taxon>
        <taxon>Craniata</taxon>
        <taxon>Vertebrata</taxon>
        <taxon>Euteleostomi</taxon>
        <taxon>Actinopterygii</taxon>
        <taxon>Neopterygii</taxon>
        <taxon>Teleostei</taxon>
        <taxon>Neoteleostei</taxon>
        <taxon>Acanthomorphata</taxon>
        <taxon>Ovalentaria</taxon>
        <taxon>Blenniimorphae</taxon>
        <taxon>Blenniiformes</taxon>
        <taxon>Blennioidei</taxon>
        <taxon>Blenniidae</taxon>
        <taxon>Salariinae</taxon>
        <taxon>Salarias</taxon>
    </lineage>
</organism>
<evidence type="ECO:0000313" key="15">
    <source>
        <dbReference type="Proteomes" id="UP000472267"/>
    </source>
</evidence>
<dbReference type="InterPro" id="IPR013106">
    <property type="entry name" value="Ig_V-set"/>
</dbReference>
<comment type="subcellular location">
    <subcellularLocation>
        <location evidence="1">Cell membrane</location>
        <topology evidence="1">Single-pass type I membrane protein</topology>
    </subcellularLocation>
</comment>
<dbReference type="GO" id="GO:0006955">
    <property type="term" value="P:immune response"/>
    <property type="evidence" value="ECO:0007669"/>
    <property type="project" value="TreeGrafter"/>
</dbReference>
<dbReference type="PANTHER" id="PTHR25466:SF14">
    <property type="entry name" value="BUTYROPHILIN SUBFAMILY 2 MEMBER A2-LIKE-RELATED"/>
    <property type="match status" value="1"/>
</dbReference>
<sequence length="365" mass="41279">MAAIDRAVLLLTLLWTPARGDTVISCDLKKSCMLPCRFQAGDEKVIHWIQEKPVKAQTHSYYYKKNQLALQSQRFKSRTSLFLDQLSTGNASLQLRGVEAQDEGSYRCYTSTSNGHDQSIVSLHVDAQVREVSVNWTGNRMTCSSDWIYPEPVLTWSTDPSSTIARQYNTTVKITEEHLYNITSSLMLPDSDEGLNYSCNISTRSSWRKITLRQQSLLNMDHAKIPCHASSVSFRDFSLIWSFNHSQIIVNRSRTNVTKVSDQWKQRVKEVSESGDLFLQGLKPDQGGIFTCELRQAGKAHLTETVLRITKDRPTPNIGGIITGVLLVCLPLIFIWGYYKNQICATGQVKNACHRSKKVCMDCLT</sequence>
<dbReference type="PROSITE" id="PS50835">
    <property type="entry name" value="IG_LIKE"/>
    <property type="match status" value="3"/>
</dbReference>
<evidence type="ECO:0000259" key="13">
    <source>
        <dbReference type="PROSITE" id="PS50835"/>
    </source>
</evidence>
<dbReference type="InterPro" id="IPR013783">
    <property type="entry name" value="Ig-like_fold"/>
</dbReference>
<evidence type="ECO:0000256" key="11">
    <source>
        <dbReference type="SAM" id="Phobius"/>
    </source>
</evidence>
<dbReference type="InterPro" id="IPR003599">
    <property type="entry name" value="Ig_sub"/>
</dbReference>
<dbReference type="GO" id="GO:0042102">
    <property type="term" value="P:positive regulation of T cell proliferation"/>
    <property type="evidence" value="ECO:0007669"/>
    <property type="project" value="TreeGrafter"/>
</dbReference>
<dbReference type="PANTHER" id="PTHR25466">
    <property type="entry name" value="T-LYMPHOCYTE ACTIVATION ANTIGEN"/>
    <property type="match status" value="1"/>
</dbReference>
<dbReference type="GO" id="GO:0009897">
    <property type="term" value="C:external side of plasma membrane"/>
    <property type="evidence" value="ECO:0007669"/>
    <property type="project" value="TreeGrafter"/>
</dbReference>
<reference evidence="14" key="3">
    <citation type="submission" date="2025-09" db="UniProtKB">
        <authorList>
            <consortium name="Ensembl"/>
        </authorList>
    </citation>
    <scope>IDENTIFICATION</scope>
</reference>
<reference evidence="14" key="1">
    <citation type="submission" date="2019-06" db="EMBL/GenBank/DDBJ databases">
        <authorList>
            <consortium name="Wellcome Sanger Institute Data Sharing"/>
        </authorList>
    </citation>
    <scope>NUCLEOTIDE SEQUENCE [LARGE SCALE GENOMIC DNA]</scope>
</reference>
<evidence type="ECO:0000256" key="1">
    <source>
        <dbReference type="ARBA" id="ARBA00004251"/>
    </source>
</evidence>
<feature type="chain" id="PRO_5025452287" description="Ig-like domain-containing protein" evidence="12">
    <location>
        <begin position="21"/>
        <end position="365"/>
    </location>
</feature>
<keyword evidence="3 11" id="KW-0812">Transmembrane</keyword>
<dbReference type="FunFam" id="2.60.40.10:FF:000142">
    <property type="entry name" value="V-set domain-containing T-cell activation inhibitor 1"/>
    <property type="match status" value="1"/>
</dbReference>
<dbReference type="Gene3D" id="2.60.40.10">
    <property type="entry name" value="Immunoglobulins"/>
    <property type="match status" value="3"/>
</dbReference>
<dbReference type="Proteomes" id="UP000472267">
    <property type="component" value="Chromosome 9"/>
</dbReference>
<dbReference type="Pfam" id="PF07686">
    <property type="entry name" value="V-set"/>
    <property type="match status" value="1"/>
</dbReference>
<evidence type="ECO:0000256" key="7">
    <source>
        <dbReference type="ARBA" id="ARBA00023157"/>
    </source>
</evidence>
<dbReference type="Ensembl" id="ENSSFAT00005017496.1">
    <property type="protein sequence ID" value="ENSSFAP00005016836.1"/>
    <property type="gene ID" value="ENSSFAG00005008916.1"/>
</dbReference>
<dbReference type="AlphaFoldDB" id="A0A672GDC7"/>
<evidence type="ECO:0000256" key="6">
    <source>
        <dbReference type="ARBA" id="ARBA00023136"/>
    </source>
</evidence>
<keyword evidence="5 11" id="KW-1133">Transmembrane helix</keyword>
<feature type="domain" description="Ig-like" evidence="13">
    <location>
        <begin position="20"/>
        <end position="122"/>
    </location>
</feature>
<keyword evidence="4 12" id="KW-0732">Signal</keyword>
<dbReference type="InterPro" id="IPR036179">
    <property type="entry name" value="Ig-like_dom_sf"/>
</dbReference>
<keyword evidence="2" id="KW-1003">Cell membrane</keyword>
<keyword evidence="10" id="KW-0393">Immunoglobulin domain</keyword>
<dbReference type="SUPFAM" id="SSF48726">
    <property type="entry name" value="Immunoglobulin"/>
    <property type="match status" value="3"/>
</dbReference>
<dbReference type="GO" id="GO:0042130">
    <property type="term" value="P:negative regulation of T cell proliferation"/>
    <property type="evidence" value="ECO:0007669"/>
    <property type="project" value="TreeGrafter"/>
</dbReference>
<reference evidence="14" key="2">
    <citation type="submission" date="2025-08" db="UniProtKB">
        <authorList>
            <consortium name="Ensembl"/>
        </authorList>
    </citation>
    <scope>IDENTIFICATION</scope>
</reference>
<feature type="domain" description="Ig-like" evidence="13">
    <location>
        <begin position="141"/>
        <end position="211"/>
    </location>
</feature>
<keyword evidence="15" id="KW-1185">Reference proteome</keyword>
<dbReference type="InterPro" id="IPR007110">
    <property type="entry name" value="Ig-like_dom"/>
</dbReference>
<gene>
    <name evidence="14" type="primary">LOC115394646</name>
</gene>
<feature type="transmembrane region" description="Helical" evidence="11">
    <location>
        <begin position="318"/>
        <end position="339"/>
    </location>
</feature>
<protein>
    <recommendedName>
        <fullName evidence="13">Ig-like domain-containing protein</fullName>
    </recommendedName>
</protein>
<feature type="signal peptide" evidence="12">
    <location>
        <begin position="1"/>
        <end position="20"/>
    </location>
</feature>
<proteinExistence type="predicted"/>
<dbReference type="InParanoid" id="A0A672GDC7"/>
<feature type="domain" description="Ig-like" evidence="13">
    <location>
        <begin position="225"/>
        <end position="303"/>
    </location>
</feature>
<evidence type="ECO:0000256" key="2">
    <source>
        <dbReference type="ARBA" id="ARBA00022475"/>
    </source>
</evidence>
<dbReference type="SMART" id="SM00406">
    <property type="entry name" value="IGv"/>
    <property type="match status" value="1"/>
</dbReference>
<accession>A0A672GDC7</accession>
<evidence type="ECO:0000256" key="4">
    <source>
        <dbReference type="ARBA" id="ARBA00022729"/>
    </source>
</evidence>
<evidence type="ECO:0000256" key="5">
    <source>
        <dbReference type="ARBA" id="ARBA00022989"/>
    </source>
</evidence>
<keyword evidence="6 11" id="KW-0472">Membrane</keyword>
<evidence type="ECO:0000256" key="10">
    <source>
        <dbReference type="ARBA" id="ARBA00023319"/>
    </source>
</evidence>
<evidence type="ECO:0000313" key="14">
    <source>
        <dbReference type="Ensembl" id="ENSSFAP00005016836.1"/>
    </source>
</evidence>
<dbReference type="SMART" id="SM00409">
    <property type="entry name" value="IG"/>
    <property type="match status" value="2"/>
</dbReference>
<evidence type="ECO:0000256" key="12">
    <source>
        <dbReference type="SAM" id="SignalP"/>
    </source>
</evidence>
<evidence type="ECO:0000256" key="3">
    <source>
        <dbReference type="ARBA" id="ARBA00022692"/>
    </source>
</evidence>
<keyword evidence="8" id="KW-0675">Receptor</keyword>
<evidence type="ECO:0000256" key="9">
    <source>
        <dbReference type="ARBA" id="ARBA00023180"/>
    </source>
</evidence>
<dbReference type="GO" id="GO:0071222">
    <property type="term" value="P:cellular response to lipopolysaccharide"/>
    <property type="evidence" value="ECO:0007669"/>
    <property type="project" value="TreeGrafter"/>
</dbReference>
<keyword evidence="7" id="KW-1015">Disulfide bond</keyword>
<dbReference type="GO" id="GO:0031295">
    <property type="term" value="P:T cell costimulation"/>
    <property type="evidence" value="ECO:0007669"/>
    <property type="project" value="TreeGrafter"/>
</dbReference>
<dbReference type="OMA" id="KIPCHAS"/>